<keyword evidence="1" id="KW-1133">Transmembrane helix</keyword>
<evidence type="ECO:0000256" key="1">
    <source>
        <dbReference type="SAM" id="Phobius"/>
    </source>
</evidence>
<protein>
    <submittedName>
        <fullName evidence="2">Uncharacterized protein</fullName>
    </submittedName>
</protein>
<accession>A0A9E6Y116</accession>
<sequence length="96" mass="10287">MTYEQRSKLTALADATPDGYAEFAEFAVSQRRMIAPPPDDFLAKRAECPAMPLPRAAWLVTVAVALITALIVFLNGYTGYGVVSLVIAASAAINVR</sequence>
<evidence type="ECO:0000313" key="2">
    <source>
        <dbReference type="EMBL" id="UGS37688.1"/>
    </source>
</evidence>
<evidence type="ECO:0000313" key="3">
    <source>
        <dbReference type="Proteomes" id="UP001162834"/>
    </source>
</evidence>
<keyword evidence="1" id="KW-0472">Membrane</keyword>
<feature type="transmembrane region" description="Helical" evidence="1">
    <location>
        <begin position="56"/>
        <end position="73"/>
    </location>
</feature>
<keyword evidence="3" id="KW-1185">Reference proteome</keyword>
<dbReference type="EMBL" id="CP087164">
    <property type="protein sequence ID" value="UGS37688.1"/>
    <property type="molecule type" value="Genomic_DNA"/>
</dbReference>
<reference evidence="2" key="1">
    <citation type="journal article" date="2022" name="Int. J. Syst. Evol. Microbiol.">
        <title>Pseudomonas aegrilactucae sp. nov. and Pseudomonas morbosilactucae sp. nov., pathogens causing bacterial rot of lettuce in Japan.</title>
        <authorList>
            <person name="Sawada H."/>
            <person name="Fujikawa T."/>
            <person name="Satou M."/>
        </authorList>
    </citation>
    <scope>NUCLEOTIDE SEQUENCE</scope>
    <source>
        <strain evidence="2">0166_1</strain>
    </source>
</reference>
<gene>
    <name evidence="2" type="ORF">DSM104329_04108</name>
</gene>
<keyword evidence="1" id="KW-0812">Transmembrane</keyword>
<dbReference type="AlphaFoldDB" id="A0A9E6Y116"/>
<organism evidence="2 3">
    <name type="scientific">Capillimicrobium parvum</name>
    <dbReference type="NCBI Taxonomy" id="2884022"/>
    <lineage>
        <taxon>Bacteria</taxon>
        <taxon>Bacillati</taxon>
        <taxon>Actinomycetota</taxon>
        <taxon>Thermoleophilia</taxon>
        <taxon>Solirubrobacterales</taxon>
        <taxon>Capillimicrobiaceae</taxon>
        <taxon>Capillimicrobium</taxon>
    </lineage>
</organism>
<name>A0A9E6Y116_9ACTN</name>
<dbReference type="KEGG" id="sbae:DSM104329_04108"/>
<dbReference type="Proteomes" id="UP001162834">
    <property type="component" value="Chromosome"/>
</dbReference>
<feature type="transmembrane region" description="Helical" evidence="1">
    <location>
        <begin position="79"/>
        <end position="95"/>
    </location>
</feature>
<proteinExistence type="predicted"/>
<dbReference type="RefSeq" id="WP_259311733.1">
    <property type="nucleotide sequence ID" value="NZ_CP087164.1"/>
</dbReference>